<dbReference type="InterPro" id="IPR025736">
    <property type="entry name" value="PucR_C-HTH_dom"/>
</dbReference>
<comment type="caution">
    <text evidence="3">The sequence shown here is derived from an EMBL/GenBank/DDBJ whole genome shotgun (WGS) entry which is preliminary data.</text>
</comment>
<feature type="domain" description="RsbT co-antagonist protein RsbRD N-terminal" evidence="2">
    <location>
        <begin position="25"/>
        <end position="159"/>
    </location>
</feature>
<evidence type="ECO:0000259" key="2">
    <source>
        <dbReference type="Pfam" id="PF14361"/>
    </source>
</evidence>
<dbReference type="Pfam" id="PF13556">
    <property type="entry name" value="HTH_30"/>
    <property type="match status" value="1"/>
</dbReference>
<gene>
    <name evidence="3" type="ORF">HNR21_002884</name>
</gene>
<dbReference type="InterPro" id="IPR042070">
    <property type="entry name" value="PucR_C-HTH_sf"/>
</dbReference>
<dbReference type="InterPro" id="IPR051448">
    <property type="entry name" value="CdaR-like_regulators"/>
</dbReference>
<evidence type="ECO:0000259" key="1">
    <source>
        <dbReference type="Pfam" id="PF13556"/>
    </source>
</evidence>
<feature type="domain" description="PucR C-terminal helix-turn-helix" evidence="1">
    <location>
        <begin position="328"/>
        <end position="386"/>
    </location>
</feature>
<evidence type="ECO:0000313" key="4">
    <source>
        <dbReference type="Proteomes" id="UP000539313"/>
    </source>
</evidence>
<dbReference type="Pfam" id="PF14361">
    <property type="entry name" value="RsbRD_N"/>
    <property type="match status" value="1"/>
</dbReference>
<dbReference type="PANTHER" id="PTHR33744:SF1">
    <property type="entry name" value="DNA-BINDING TRANSCRIPTIONAL ACTIVATOR ADER"/>
    <property type="match status" value="1"/>
</dbReference>
<dbReference type="RefSeq" id="WP_182705610.1">
    <property type="nucleotide sequence ID" value="NZ_JACJII010000001.1"/>
</dbReference>
<organism evidence="3 4">
    <name type="scientific">Thermomonospora cellulosilytica</name>
    <dbReference type="NCBI Taxonomy" id="1411118"/>
    <lineage>
        <taxon>Bacteria</taxon>
        <taxon>Bacillati</taxon>
        <taxon>Actinomycetota</taxon>
        <taxon>Actinomycetes</taxon>
        <taxon>Streptosporangiales</taxon>
        <taxon>Thermomonosporaceae</taxon>
        <taxon>Thermomonospora</taxon>
    </lineage>
</organism>
<reference evidence="3 4" key="1">
    <citation type="submission" date="2020-08" db="EMBL/GenBank/DDBJ databases">
        <title>Sequencing the genomes of 1000 actinobacteria strains.</title>
        <authorList>
            <person name="Klenk H.-P."/>
        </authorList>
    </citation>
    <scope>NUCLEOTIDE SEQUENCE [LARGE SCALE GENOMIC DNA]</scope>
    <source>
        <strain evidence="3 4">DSM 45823</strain>
    </source>
</reference>
<dbReference type="EMBL" id="JACJII010000001">
    <property type="protein sequence ID" value="MBA9004002.1"/>
    <property type="molecule type" value="Genomic_DNA"/>
</dbReference>
<sequence length="405" mass="44293">MAAAYTSKEHLVIQTAVRGLYDRLPQLTDRLVEEMRRGQDPPPGDDRSFWKSTYLGLHAVLDAVASRGGRRPDLNFARRMGRGYAERRIPLDTALRAYRLAGSVLWDGMVDVIRSRHPDDLPVLVISARRTWQMIDELSVAVSESYRQTERRLRDADGEQGYRMLDLLLDGRGDAETARRAAAALDLPPHGRYAVVAVPAAGVRAGDGLLPEEAEGLRFVWRARGDARYGVVHLGSAGLDAVERALRPPPARDAGISLVVESLTGLARARRLAAIALRTCAGAGPRISRLDRHLPEALVAVQPELAGHLRDAVLGPVLALEPAERDVLLRTVRVWLDCAGSTTAAAERLYCHRNTVLNRLRRVEHLTGRRLADPRQAVELALAVEAVRLGSAGAAAQAAQEAPQR</sequence>
<protein>
    <recommendedName>
        <fullName evidence="5">PucR family transcriptional regulator</fullName>
    </recommendedName>
</protein>
<dbReference type="AlphaFoldDB" id="A0A7W3MY19"/>
<evidence type="ECO:0008006" key="5">
    <source>
        <dbReference type="Google" id="ProtNLM"/>
    </source>
</evidence>
<keyword evidence="4" id="KW-1185">Reference proteome</keyword>
<accession>A0A7W3MY19</accession>
<evidence type="ECO:0000313" key="3">
    <source>
        <dbReference type="EMBL" id="MBA9004002.1"/>
    </source>
</evidence>
<dbReference type="Proteomes" id="UP000539313">
    <property type="component" value="Unassembled WGS sequence"/>
</dbReference>
<proteinExistence type="predicted"/>
<dbReference type="Gene3D" id="1.10.10.2840">
    <property type="entry name" value="PucR C-terminal helix-turn-helix domain"/>
    <property type="match status" value="1"/>
</dbReference>
<dbReference type="InterPro" id="IPR025751">
    <property type="entry name" value="RsbRD_N_dom"/>
</dbReference>
<name>A0A7W3MY19_9ACTN</name>
<dbReference type="PANTHER" id="PTHR33744">
    <property type="entry name" value="CARBOHYDRATE DIACID REGULATOR"/>
    <property type="match status" value="1"/>
</dbReference>